<sequence>MAEPPQKKFRWTSYNEKLRDISVDAGTSRGTGWEKEEFGDDVEQTRTPLTSELARLALHDLTLPYQDLSRELAPLTTTLPITLLNLSRNSVIFSAFYSSLKDGTDHADSGLDSALHLHRALYDTCLSEAIPELPETTKQLLRVGALRALEPMLVERTYSTLSQILRITAPTLLKSESKEMLLQAWSEVQPYLRPKQNKRVIRKCVADAWVGVIRRARGDGLTRLLDVLLEGEHEGMEAVWTESMKGTGNAFHSRAVAILGILLDRLAASPSESQTATLGSVITALVHHGSSTTLSPIVETIIARIDTSSGTTPVSSPPSSMLTLLSITLLVRKGKRFPDLLLKTTMMKLLSLAFSLDVNNKQSCTEDPSGRRALVQAVVGTLLAGKLANWLSPGVSLIEALWNGLDLRERFAFVDTLVTLKWAGIEQFLLPHVAKTALPALATDPLPTLVLLNSLSETGFLSGGLLNVQGGRWRQGLVVAVRDLLESLASTSLGEAERRTLGQLLRLLPVLATDGQQYLSTLLDLVRRFTRDADSRVKETTWNEGVWNDSHLLSALLKSCIVLSRARDDVQTQLQAELLERKGLATLTRGWRWNREVLDNVAEFAEEWSADLRLSDEQLQPVLPNLLSADSSLRLSTLRILAAARPTAEGSTSAGTIWAHCLQVEQSEMTLRNVRERTTNIARLSRLLLALPDDLDEDVEGVVRHVIGYLLSQLKVSFRPLWAEIVVALSSLAQRHAEDIWTAIWSELEKTHAATVAQIPDFYVEKPDWASITPSQRKSEDDEEDPEFKCPNLEKSRRVLSTSWSNVKDEQLLDRAEIESQISEDRLDVLNYEAQLLAVLAAVPSMAEKHTRALVPMFLIVSGHDDSTKSSFSTRQLQQRTASFLELLAKFVNPKAAFRTNELHEVYLDILAKGDAKLQGLALGCLITYKSPKLVPYEDNLRALLDDSKFRDELVHFDLGVDGGIIDQLHRDELVPITIRVLYGIITSKRGRSSAQAAAGRKQAALSALTPCTSGELATLIDLMTEPFTSGAEGLAGRQQLGFLSLLGDVLRYIGPQTVDHWPRLIETTISLVESAQKRLSNETEVVEEQETDEVPEGGNAPLRNIRSMGIKRLVQFARSRTDFDLSPFLPAIYASVISPRIDKLEIENTQAPSGILDLIAAFAATSGTAESLSRFDERVLPKVFACMVAVKVKPSVIGRVFDVIESLLADSEAVLLPYLDPLLSYIIRLVEQLKHSPSEDLMRRLLSILSRLSTSVTNGPQAQQLAGLLGPMSRQSNKQLPEKGKINVLETLQRLYAISPDFADPTSTFFTQHYELVSNLFQSLFAPFARRALVAALEVFAKSDPSLATSVQIVADINAYSTRRMEEPDFDRRLTAFARLNDGDETPDSPREWLPLIRSALFFIHEPEELSIRTNASSLLRRFVSLVGDASTGSYVDTLSFVVLPGLRQTIRSKLELVRNEALVVISHAVKTCSGVPALVDMQVLLAEGDDEANFFSNMVHIQVHRRARAIRRLREVDLSEKSISGIFLPLLEHIINGATDVTDHHLVNEAILSIGALAKRLRWPRYNALLMRFLRQGSTKTPQQKFYIRAMSAIIDNFHVDLEAKEIVEADGDELEDEETDEVTAVGTRITEVVLTRLLPALSRFVVQKDEAEDTIRIPVALGIVKIAAALPSKSSEVEILRIITTISQILRSKDQDTRDLTRETICKIAVFLGPHWLPRVLKELREALQRGPQKHVLAVTTHAILVQATSTGDRFDLDDAAEDAVQISAEVVWGESGKDVESEGFKTKMREVRGASSRGFDTFQLVSRLVSPNKISDVLSPLRDVMHASQAVKTMLHVDEALRRIALGLNANERLVPQDILALCFSLISGNSSYLRTKRKAKAAQTDRFSVQMKRNSAVEEDFYPLNAHKFVAFGLDLFVTAFRRGKFDFDDVDILSRLGPLVSAIGNSLYSTHTVVLSLGLKASAAIVRCPIPQVEAALPVFITNVFKVVKLAGGAESDLAQTALKTLAVIVRDCKASEISDNQLKYLLEVVSPDLEEPDRQGAIFAALRAVVSRKFVVPEIYDLMDRVSSIMVRSQSTLVQEQCRALLMQFLLDYPQGTGRLKQQMTFLARNLDYVFESGRVSVMELLSAIFAKFSDELLQEYADMFFIALVAVLANDDSEKCRTMAGALIRQLFGRLDAAHQRKMLAVIGQWVAAREENFALAGAAMAVFGLLIDEEVDVDELLNMLRPIIEDSAQLLTRAEAGEDISFDHTLPLQAISTIAKAVRAHPITADRVPWSAVVSHLLFPHDWVRFASARALTVLFAANQETASAFEVLEEEDLLELAKKSCLLLKGSKTSDGEARVVDGKLADQLVKLLWNVSKHWAEAEGGADGQEGDEPDKKRPLAWLMSRMSFLARHLIVNRPASHDTFIGDQWTAPVMSTLRFFAGVFEHLEVEQSKRFLPHILTPVHRILDDNGDLASASGPSIDELRQLATEVRDCVQNKVGTSDFSHAWEGLRQRTRGKREERREERNRMAVADPQGWADRKEKRGVMKKESKKRKIKAFAG</sequence>
<dbReference type="STRING" id="1890683.A0A427YTG1"/>
<gene>
    <name evidence="5" type="primary">UTP20</name>
    <name evidence="5" type="ORF">EHS25_004172</name>
</gene>
<evidence type="ECO:0000313" key="6">
    <source>
        <dbReference type="Proteomes" id="UP000279259"/>
    </source>
</evidence>
<keyword evidence="6" id="KW-1185">Reference proteome</keyword>
<evidence type="ECO:0000259" key="4">
    <source>
        <dbReference type="Pfam" id="PF23099"/>
    </source>
</evidence>
<dbReference type="Pfam" id="PF23099">
    <property type="entry name" value="UTP20_C"/>
    <property type="match status" value="1"/>
</dbReference>
<feature type="domain" description="U3 small nucleolar RNA-associated protein 20 N-terminal" evidence="2">
    <location>
        <begin position="878"/>
        <end position="1455"/>
    </location>
</feature>
<dbReference type="OrthoDB" id="360653at2759"/>
<dbReference type="PANTHER" id="PTHR17695:SF11">
    <property type="entry name" value="SMALL SUBUNIT PROCESSOME COMPONENT 20 HOMOLOG"/>
    <property type="match status" value="1"/>
</dbReference>
<evidence type="ECO:0000259" key="3">
    <source>
        <dbReference type="Pfam" id="PF20416"/>
    </source>
</evidence>
<organism evidence="5 6">
    <name type="scientific">Saitozyma podzolica</name>
    <dbReference type="NCBI Taxonomy" id="1890683"/>
    <lineage>
        <taxon>Eukaryota</taxon>
        <taxon>Fungi</taxon>
        <taxon>Dikarya</taxon>
        <taxon>Basidiomycota</taxon>
        <taxon>Agaricomycotina</taxon>
        <taxon>Tremellomycetes</taxon>
        <taxon>Tremellales</taxon>
        <taxon>Trimorphomycetaceae</taxon>
        <taxon>Saitozyma</taxon>
    </lineage>
</organism>
<dbReference type="GO" id="GO:0030686">
    <property type="term" value="C:90S preribosome"/>
    <property type="evidence" value="ECO:0007669"/>
    <property type="project" value="TreeGrafter"/>
</dbReference>
<feature type="compositionally biased region" description="Basic and acidic residues" evidence="1">
    <location>
        <begin position="2530"/>
        <end position="2541"/>
    </location>
</feature>
<dbReference type="PANTHER" id="PTHR17695">
    <property type="entry name" value="SMALL SUBUNIT PROCESSOME COMPONENT 20 HOMOLOG"/>
    <property type="match status" value="1"/>
</dbReference>
<dbReference type="Proteomes" id="UP000279259">
    <property type="component" value="Unassembled WGS sequence"/>
</dbReference>
<evidence type="ECO:0000259" key="2">
    <source>
        <dbReference type="Pfam" id="PF07539"/>
    </source>
</evidence>
<feature type="compositionally biased region" description="Basic and acidic residues" evidence="1">
    <location>
        <begin position="2510"/>
        <end position="2520"/>
    </location>
</feature>
<proteinExistence type="predicted"/>
<dbReference type="Pfam" id="PF20416">
    <property type="entry name" value="UTP20"/>
    <property type="match status" value="1"/>
</dbReference>
<dbReference type="Pfam" id="PF07539">
    <property type="entry name" value="UTP20_N"/>
    <property type="match status" value="1"/>
</dbReference>
<feature type="domain" description="U3 small nucleolar RNA-associated protein 20" evidence="3">
    <location>
        <begin position="1651"/>
        <end position="1871"/>
    </location>
</feature>
<evidence type="ECO:0000313" key="5">
    <source>
        <dbReference type="EMBL" id="RSH94369.1"/>
    </source>
</evidence>
<feature type="compositionally biased region" description="Basic residues" evidence="1">
    <location>
        <begin position="2542"/>
        <end position="2553"/>
    </location>
</feature>
<dbReference type="InterPro" id="IPR052575">
    <property type="entry name" value="SSU_processome_comp_20"/>
</dbReference>
<dbReference type="InterPro" id="IPR011430">
    <property type="entry name" value="UTP20_N"/>
</dbReference>
<feature type="domain" description="U3 small nucleolar RNA-associated protein 20 C-terminal" evidence="4">
    <location>
        <begin position="2311"/>
        <end position="2549"/>
    </location>
</feature>
<reference evidence="5 6" key="1">
    <citation type="submission" date="2018-11" db="EMBL/GenBank/DDBJ databases">
        <title>Genome sequence of Saitozyma podzolica DSM 27192.</title>
        <authorList>
            <person name="Aliyu H."/>
            <person name="Gorte O."/>
            <person name="Ochsenreither K."/>
        </authorList>
    </citation>
    <scope>NUCLEOTIDE SEQUENCE [LARGE SCALE GENOMIC DNA]</scope>
    <source>
        <strain evidence="5 6">DSM 27192</strain>
    </source>
</reference>
<evidence type="ECO:0000256" key="1">
    <source>
        <dbReference type="SAM" id="MobiDB-lite"/>
    </source>
</evidence>
<protein>
    <submittedName>
        <fullName evidence="5">U3 snoRNP protein</fullName>
    </submittedName>
</protein>
<dbReference type="EMBL" id="RSCD01000002">
    <property type="protein sequence ID" value="RSH94369.1"/>
    <property type="molecule type" value="Genomic_DNA"/>
</dbReference>
<dbReference type="SUPFAM" id="SSF48371">
    <property type="entry name" value="ARM repeat"/>
    <property type="match status" value="2"/>
</dbReference>
<name>A0A427YTG1_9TREE</name>
<dbReference type="InterPro" id="IPR016024">
    <property type="entry name" value="ARM-type_fold"/>
</dbReference>
<dbReference type="InterPro" id="IPR057525">
    <property type="entry name" value="UTP20_C"/>
</dbReference>
<comment type="caution">
    <text evidence="5">The sequence shown here is derived from an EMBL/GenBank/DDBJ whole genome shotgun (WGS) entry which is preliminary data.</text>
</comment>
<feature type="region of interest" description="Disordered" evidence="1">
    <location>
        <begin position="2510"/>
        <end position="2553"/>
    </location>
</feature>
<accession>A0A427YTG1</accession>
<dbReference type="InterPro" id="IPR046523">
    <property type="entry name" value="UTP20_dom"/>
</dbReference>
<dbReference type="GO" id="GO:0032040">
    <property type="term" value="C:small-subunit processome"/>
    <property type="evidence" value="ECO:0007669"/>
    <property type="project" value="TreeGrafter"/>
</dbReference>